<keyword evidence="14 20" id="KW-1133">Transmembrane helix</keyword>
<dbReference type="GO" id="GO:0004674">
    <property type="term" value="F:protein serine/threonine kinase activity"/>
    <property type="evidence" value="ECO:0007669"/>
    <property type="project" value="UniProtKB-KW"/>
</dbReference>
<evidence type="ECO:0000256" key="3">
    <source>
        <dbReference type="ARBA" id="ARBA00012513"/>
    </source>
</evidence>
<evidence type="ECO:0000313" key="24">
    <source>
        <dbReference type="Proteomes" id="UP000521872"/>
    </source>
</evidence>
<keyword evidence="12" id="KW-0067">ATP-binding</keyword>
<dbReference type="InterPro" id="IPR045133">
    <property type="entry name" value="IRE1/2-like"/>
</dbReference>
<feature type="compositionally biased region" description="Basic and acidic residues" evidence="19">
    <location>
        <begin position="541"/>
        <end position="569"/>
    </location>
</feature>
<dbReference type="Proteomes" id="UP000521872">
    <property type="component" value="Unassembled WGS sequence"/>
</dbReference>
<keyword evidence="7" id="KW-0479">Metal-binding</keyword>
<feature type="region of interest" description="Disordered" evidence="19">
    <location>
        <begin position="1670"/>
        <end position="1845"/>
    </location>
</feature>
<dbReference type="GO" id="GO:0016787">
    <property type="term" value="F:hydrolase activity"/>
    <property type="evidence" value="ECO:0007669"/>
    <property type="project" value="UniProtKB-KW"/>
</dbReference>
<proteinExistence type="predicted"/>
<keyword evidence="15 20" id="KW-0472">Membrane</keyword>
<dbReference type="Gene3D" id="3.30.200.20">
    <property type="entry name" value="Phosphorylase Kinase, domain 1"/>
    <property type="match status" value="1"/>
</dbReference>
<dbReference type="GO" id="GO:0051082">
    <property type="term" value="F:unfolded protein binding"/>
    <property type="evidence" value="ECO:0007669"/>
    <property type="project" value="TreeGrafter"/>
</dbReference>
<keyword evidence="8" id="KW-0732">Signal</keyword>
<keyword evidence="5" id="KW-0808">Transferase</keyword>
<feature type="compositionally biased region" description="Low complexity" evidence="19">
    <location>
        <begin position="861"/>
        <end position="874"/>
    </location>
</feature>
<dbReference type="GO" id="GO:0006397">
    <property type="term" value="P:mRNA processing"/>
    <property type="evidence" value="ECO:0007669"/>
    <property type="project" value="InterPro"/>
</dbReference>
<feature type="region of interest" description="Disordered" evidence="19">
    <location>
        <begin position="1579"/>
        <end position="1598"/>
    </location>
</feature>
<evidence type="ECO:0000259" key="22">
    <source>
        <dbReference type="PROSITE" id="PS51392"/>
    </source>
</evidence>
<comment type="caution">
    <text evidence="23">The sequence shown here is derived from an EMBL/GenBank/DDBJ whole genome shotgun (WGS) entry which is preliminary data.</text>
</comment>
<feature type="compositionally biased region" description="Basic and acidic residues" evidence="19">
    <location>
        <begin position="1670"/>
        <end position="1684"/>
    </location>
</feature>
<evidence type="ECO:0000256" key="6">
    <source>
        <dbReference type="ARBA" id="ARBA00022692"/>
    </source>
</evidence>
<dbReference type="SMART" id="SM00580">
    <property type="entry name" value="PUG"/>
    <property type="match status" value="1"/>
</dbReference>
<evidence type="ECO:0000256" key="2">
    <source>
        <dbReference type="ARBA" id="ARBA00004479"/>
    </source>
</evidence>
<feature type="compositionally biased region" description="Polar residues" evidence="19">
    <location>
        <begin position="302"/>
        <end position="316"/>
    </location>
</feature>
<feature type="region of interest" description="Disordered" evidence="19">
    <location>
        <begin position="206"/>
        <end position="254"/>
    </location>
</feature>
<dbReference type="InterPro" id="IPR000719">
    <property type="entry name" value="Prot_kinase_dom"/>
</dbReference>
<feature type="compositionally biased region" description="Polar residues" evidence="19">
    <location>
        <begin position="35"/>
        <end position="49"/>
    </location>
</feature>
<accession>A0A8H4VKG3</accession>
<evidence type="ECO:0000256" key="20">
    <source>
        <dbReference type="SAM" id="Phobius"/>
    </source>
</evidence>
<feature type="domain" description="KEN" evidence="22">
    <location>
        <begin position="2176"/>
        <end position="2308"/>
    </location>
</feature>
<feature type="region of interest" description="Disordered" evidence="19">
    <location>
        <begin position="785"/>
        <end position="831"/>
    </location>
</feature>
<dbReference type="GO" id="GO:0005524">
    <property type="term" value="F:ATP binding"/>
    <property type="evidence" value="ECO:0007669"/>
    <property type="project" value="UniProtKB-KW"/>
</dbReference>
<evidence type="ECO:0000256" key="19">
    <source>
        <dbReference type="SAM" id="MobiDB-lite"/>
    </source>
</evidence>
<keyword evidence="4" id="KW-0723">Serine/threonine-protein kinase</keyword>
<keyword evidence="9" id="KW-0547">Nucleotide-binding</keyword>
<evidence type="ECO:0000259" key="21">
    <source>
        <dbReference type="PROSITE" id="PS50011"/>
    </source>
</evidence>
<gene>
    <name evidence="23" type="ORF">D9613_011191</name>
</gene>
<dbReference type="FunFam" id="3.30.200.20:FF:000077">
    <property type="entry name" value="Putative Serine/threonine-protein kinase/endoribonuclease IRE1"/>
    <property type="match status" value="1"/>
</dbReference>
<dbReference type="EMBL" id="JAACJL010000046">
    <property type="protein sequence ID" value="KAF4612927.1"/>
    <property type="molecule type" value="Genomic_DNA"/>
</dbReference>
<feature type="compositionally biased region" description="Low complexity" evidence="19">
    <location>
        <begin position="1831"/>
        <end position="1842"/>
    </location>
</feature>
<dbReference type="PANTHER" id="PTHR13954">
    <property type="entry name" value="IRE1-RELATED"/>
    <property type="match status" value="1"/>
</dbReference>
<dbReference type="FunFam" id="1.10.510.10:FF:000572">
    <property type="entry name" value="Serine/threonine-protein kinase/endoribonuclease IRE1"/>
    <property type="match status" value="1"/>
</dbReference>
<feature type="transmembrane region" description="Helical" evidence="20">
    <location>
        <begin position="933"/>
        <end position="954"/>
    </location>
</feature>
<feature type="domain" description="Protein kinase" evidence="21">
    <location>
        <begin position="1854"/>
        <end position="2173"/>
    </location>
</feature>
<comment type="catalytic activity">
    <reaction evidence="18">
        <text>L-seryl-[protein] + ATP = O-phospho-L-seryl-[protein] + ADP + H(+)</text>
        <dbReference type="Rhea" id="RHEA:17989"/>
        <dbReference type="Rhea" id="RHEA-COMP:9863"/>
        <dbReference type="Rhea" id="RHEA-COMP:11604"/>
        <dbReference type="ChEBI" id="CHEBI:15378"/>
        <dbReference type="ChEBI" id="CHEBI:29999"/>
        <dbReference type="ChEBI" id="CHEBI:30616"/>
        <dbReference type="ChEBI" id="CHEBI:83421"/>
        <dbReference type="ChEBI" id="CHEBI:456216"/>
        <dbReference type="EC" id="2.7.11.1"/>
    </reaction>
    <physiologicalReaction direction="left-to-right" evidence="18">
        <dbReference type="Rhea" id="RHEA:17990"/>
    </physiologicalReaction>
</comment>
<feature type="transmembrane region" description="Helical" evidence="20">
    <location>
        <begin position="1628"/>
        <end position="1650"/>
    </location>
</feature>
<dbReference type="GO" id="GO:1990604">
    <property type="term" value="C:IRE1-TRAF2-ASK1 complex"/>
    <property type="evidence" value="ECO:0007669"/>
    <property type="project" value="TreeGrafter"/>
</dbReference>
<dbReference type="Gene3D" id="1.10.510.10">
    <property type="entry name" value="Transferase(Phosphotransferase) domain 1"/>
    <property type="match status" value="1"/>
</dbReference>
<comment type="cofactor">
    <cofactor evidence="1">
        <name>Mg(2+)</name>
        <dbReference type="ChEBI" id="CHEBI:18420"/>
    </cofactor>
</comment>
<feature type="compositionally biased region" description="Low complexity" evidence="19">
    <location>
        <begin position="107"/>
        <end position="117"/>
    </location>
</feature>
<dbReference type="SUPFAM" id="SSF56112">
    <property type="entry name" value="Protein kinase-like (PK-like)"/>
    <property type="match status" value="1"/>
</dbReference>
<dbReference type="SUPFAM" id="SSF50998">
    <property type="entry name" value="Quinoprotein alcohol dehydrogenase-like"/>
    <property type="match status" value="1"/>
</dbReference>
<dbReference type="PROSITE" id="PS00108">
    <property type="entry name" value="PROTEIN_KINASE_ST"/>
    <property type="match status" value="1"/>
</dbReference>
<evidence type="ECO:0000256" key="18">
    <source>
        <dbReference type="ARBA" id="ARBA00048977"/>
    </source>
</evidence>
<evidence type="ECO:0000313" key="23">
    <source>
        <dbReference type="EMBL" id="KAF4612927.1"/>
    </source>
</evidence>
<protein>
    <recommendedName>
        <fullName evidence="3">non-specific serine/threonine protein kinase</fullName>
        <ecNumber evidence="3">2.7.11.1</ecNumber>
    </recommendedName>
</protein>
<feature type="compositionally biased region" description="Low complexity" evidence="19">
    <location>
        <begin position="1181"/>
        <end position="1191"/>
    </location>
</feature>
<feature type="region of interest" description="Disordered" evidence="19">
    <location>
        <begin position="861"/>
        <end position="887"/>
    </location>
</feature>
<dbReference type="InterPro" id="IPR008271">
    <property type="entry name" value="Ser/Thr_kinase_AS"/>
</dbReference>
<feature type="region of interest" description="Disordered" evidence="19">
    <location>
        <begin position="981"/>
        <end position="1037"/>
    </location>
</feature>
<evidence type="ECO:0000256" key="7">
    <source>
        <dbReference type="ARBA" id="ARBA00022723"/>
    </source>
</evidence>
<dbReference type="SMART" id="SM00220">
    <property type="entry name" value="S_TKc"/>
    <property type="match status" value="1"/>
</dbReference>
<dbReference type="SMART" id="SM00564">
    <property type="entry name" value="PQQ"/>
    <property type="match status" value="2"/>
</dbReference>
<dbReference type="InterPro" id="IPR015943">
    <property type="entry name" value="WD40/YVTN_repeat-like_dom_sf"/>
</dbReference>
<evidence type="ECO:0000256" key="14">
    <source>
        <dbReference type="ARBA" id="ARBA00022989"/>
    </source>
</evidence>
<keyword evidence="24" id="KW-1185">Reference proteome</keyword>
<dbReference type="GO" id="GO:0046872">
    <property type="term" value="F:metal ion binding"/>
    <property type="evidence" value="ECO:0007669"/>
    <property type="project" value="UniProtKB-KW"/>
</dbReference>
<dbReference type="Pfam" id="PF06479">
    <property type="entry name" value="Ribonuc_2-5A"/>
    <property type="match status" value="1"/>
</dbReference>
<comment type="subcellular location">
    <subcellularLocation>
        <location evidence="2">Membrane</location>
        <topology evidence="2">Single-pass type I membrane protein</topology>
    </subcellularLocation>
</comment>
<feature type="compositionally biased region" description="Pro residues" evidence="19">
    <location>
        <begin position="132"/>
        <end position="142"/>
    </location>
</feature>
<feature type="compositionally biased region" description="Basic residues" evidence="19">
    <location>
        <begin position="1795"/>
        <end position="1811"/>
    </location>
</feature>
<evidence type="ECO:0000256" key="16">
    <source>
        <dbReference type="ARBA" id="ARBA00023180"/>
    </source>
</evidence>
<dbReference type="InterPro" id="IPR038357">
    <property type="entry name" value="KEN_sf"/>
</dbReference>
<organism evidence="23 24">
    <name type="scientific">Agrocybe pediades</name>
    <dbReference type="NCBI Taxonomy" id="84607"/>
    <lineage>
        <taxon>Eukaryota</taxon>
        <taxon>Fungi</taxon>
        <taxon>Dikarya</taxon>
        <taxon>Basidiomycota</taxon>
        <taxon>Agaricomycotina</taxon>
        <taxon>Agaricomycetes</taxon>
        <taxon>Agaricomycetidae</taxon>
        <taxon>Agaricales</taxon>
        <taxon>Agaricineae</taxon>
        <taxon>Strophariaceae</taxon>
        <taxon>Agrocybe</taxon>
    </lineage>
</organism>
<dbReference type="Gene3D" id="1.20.1440.180">
    <property type="entry name" value="KEN domain"/>
    <property type="match status" value="1"/>
</dbReference>
<evidence type="ECO:0000256" key="17">
    <source>
        <dbReference type="ARBA" id="ARBA00048659"/>
    </source>
</evidence>
<evidence type="ECO:0000256" key="10">
    <source>
        <dbReference type="ARBA" id="ARBA00022777"/>
    </source>
</evidence>
<feature type="region of interest" description="Disordered" evidence="19">
    <location>
        <begin position="678"/>
        <end position="699"/>
    </location>
</feature>
<evidence type="ECO:0000256" key="9">
    <source>
        <dbReference type="ARBA" id="ARBA00022741"/>
    </source>
</evidence>
<keyword evidence="6 20" id="KW-0812">Transmembrane</keyword>
<feature type="compositionally biased region" description="Low complexity" evidence="19">
    <location>
        <begin position="678"/>
        <end position="692"/>
    </location>
</feature>
<feature type="compositionally biased region" description="Basic and acidic residues" evidence="19">
    <location>
        <begin position="1816"/>
        <end position="1830"/>
    </location>
</feature>
<comment type="catalytic activity">
    <reaction evidence="17">
        <text>L-threonyl-[protein] + ATP = O-phospho-L-threonyl-[protein] + ADP + H(+)</text>
        <dbReference type="Rhea" id="RHEA:46608"/>
        <dbReference type="Rhea" id="RHEA-COMP:11060"/>
        <dbReference type="Rhea" id="RHEA-COMP:11605"/>
        <dbReference type="ChEBI" id="CHEBI:15378"/>
        <dbReference type="ChEBI" id="CHEBI:30013"/>
        <dbReference type="ChEBI" id="CHEBI:30616"/>
        <dbReference type="ChEBI" id="CHEBI:61977"/>
        <dbReference type="ChEBI" id="CHEBI:456216"/>
        <dbReference type="EC" id="2.7.11.1"/>
    </reaction>
    <physiologicalReaction direction="left-to-right" evidence="17">
        <dbReference type="Rhea" id="RHEA:46609"/>
    </physiologicalReaction>
</comment>
<keyword evidence="13" id="KW-0460">Magnesium</keyword>
<evidence type="ECO:0000256" key="8">
    <source>
        <dbReference type="ARBA" id="ARBA00022729"/>
    </source>
</evidence>
<evidence type="ECO:0000256" key="11">
    <source>
        <dbReference type="ARBA" id="ARBA00022801"/>
    </source>
</evidence>
<dbReference type="GO" id="GO:0036498">
    <property type="term" value="P:IRE1-mediated unfolded protein response"/>
    <property type="evidence" value="ECO:0007669"/>
    <property type="project" value="TreeGrafter"/>
</dbReference>
<feature type="compositionally biased region" description="Basic residues" evidence="19">
    <location>
        <begin position="993"/>
        <end position="1012"/>
    </location>
</feature>
<evidence type="ECO:0000256" key="1">
    <source>
        <dbReference type="ARBA" id="ARBA00001946"/>
    </source>
</evidence>
<feature type="region of interest" description="Disordered" evidence="19">
    <location>
        <begin position="302"/>
        <end position="323"/>
    </location>
</feature>
<sequence length="2311" mass="251227">MRPHQEHSEQVDADDVSSSGRSLSLPWPVTESRAKQPQSLAQGLMNSFISPAASTTASTSRRDFTSNTLSPPLTRGTAKNVVISNPIPRTHPNHLAAALTPPPHSTPLPSVTSSTLPGYNQASDLPRDQGLSPPPLHQPQPRLPTADTAEVSGAFEYERIPSRRGHYPQRRFEHRQAPGLSIPPSGSYIPYAPPEVVRLDSSVGDSEDTVVGELSEGDPSGEGVGKPRKTKPRSTSPYAYSPPTRPYEYTSNPSASSYALPIPDEAKSIGSIKSTSSAKSTSTAASVASTATNLKRHLTISNPLQHFTSSKKSPTSPELYLSPFNTDERENATLGAQRTHSYSETPSVSNASSRSEFHLDASKLDAFPPVPSSSPLGFITKSRWNIGLNTNLRVQTPGFPAKGRTARPQAVYEGHDEDEEEDRAQTPMPMPMPQNMPSMPPMPNGFHAHKKPVPVAVFPLNLDVPTDVYSHAYHYPLAKQLSPIAEQDYISPTTAAASDSQSLRFGHGGDSSSLRVDFEYPRTRKETNGSGTGTASARSVSAKEKDVEKEKVKTNDSCEKQQEQDVPKEKKTRMGSGRSGSGGSIGTISDITRPSPIYTPTSASGASPFLTRHLNMNRTVSQTSSKSDGQQQVYAQAGQVPAANAATRLTSNLNTSSQNREVQTPTATVMTPVQQTPTSAATTTMFTPTSTAGVQTPVGTSMPKVGGSGPSANPYPIQIPAAAALGSKDTTIKLIEPPPEVPVMRDSANQAKGSGLRLPKIPSLPTIPPLDLRFSILGSVAPRRNSREVRPLSMPAIESAEEDASEESYEEDETEDEDEQLEEEEDDDYDHESLHADSFVTADGNEVIGLELIGPSTPRLVSASASSSRTNSLPAATPIGSSTTTGDSFIHRRWDREANLGFATTSSAPGSPNNATTFRAKAKDFFFSNYTPAFWTFWFGFIFPVLWLIGGWHFTNRGEMPPRYTVWEWYFWRRQSKSKKGTESQVTSPVKKTVSRKGSRLSKQSKGKKKARSVAQRTSGEKVGPSGPGATSPALPRWIAERMSTDDGRLRRLTHDPKRSLRGISFGYPFVPRPPSDSSMPARCWNPFSFIFRVLDLLYGVKLREVHGRPESARRMFDPWIQRCSAQAIVRSQPYTPDISKDYNLLDTVLVATVDGKFHAVNRTGGHTLWSMSSFVTTTSVSAPSSLSPLVRTSQSEEPDDEETYIIEPQSGDIYVLHAPSSPLQRFPFSMPELVDISPFTSVTDEGTTVFVGRKETSLLLIELETGRIKATLNAECPFIPDEHMDEVVPLDLDELEGSKPPLSAPTEVYIGRTDYIISIHKKPKPGMPKPAAQELIFSQYGPNNRDNQLQSMYRRTADDIYIQSLTSGEIIAFDTSKKTSKKDDGLAIWANRFNAPAVAVFDVLVPSSPSILPSHPFVLLQPRPKLQDLFPKFGSPSSTPDPLLRNLHSAYVGMMEDSGSLFVMSPDQYPLVVFGASGKHRMGEARVKKGDGKWRAIDAPGKSGESSGSDPELDFCLDNPRSGHCLVGIRPLEEGDGIEGRLRRLIDAPKPKTQTLNNQVGSQPMSTGRAPHTIVVDSDNTSTGGGSASAGERPSNPPYLGIDAPPAARPNPTSAWMFLGLGGSTHVDLFGIMSIFILLLSLVAGWLGVGKVKAKLGIKAPHIVVEKEKGTENKEQVNGHDESTSTTHVEVPVSDGKAESNASNARGSNGVLPPVSISTNGESADHAMPAPALKKSKAKELPTSLDLPDPLSTPTVQPDTTPGTAAEDGEDSDAEGEVDAGADGDGGQTPATPGRRRTKRGKRGGKKKKAVVIDAGDKEKDKITEEENKPPSSSLILTSSTPKPPVVQQPSLVVSDTILGFGSHGTVVFQGSLQGRAVAVKRLLNDFVTLAAREVSILQDSDDHPNVIRYYYQEAHGNFLYIALELCPASLADIIESPDREQWRELAINFDPKKALRQITSGLRHLHALKLVHRDIKPQNILISFSGTGAAGTSSSSRGKGYRMLISDFGLCKRLDVDQTSFLPTAHGALAAGTVGWRAPEILRGEVKLEDSPSMDDGSSLSSRGSVATINGNSSTGGMSANGNGKGLTRLTKSVDIFALGCLFYYTLTSGGHPYGDRFEREVNIMRDAKDLSGLDRFGEEGTEAKHLIEQMLSFEPKGRPDTTTILLHPFFWDPARRLNFLQDASDRFEIMCRDPRDAHLIRLERGALAVVGNDWHSRLDKIFIENLGKYRKYDGKSVQDLLRALRNKKHHYQDLPDNVKRHLGPMPEGFLGYFTRRYPQLFLHVHTVIGDTGLYNESMFRTYFELPDT</sequence>
<keyword evidence="16" id="KW-0325">Glycoprotein</keyword>
<dbReference type="CDD" id="cd09769">
    <property type="entry name" value="Luminal_IRE1"/>
    <property type="match status" value="1"/>
</dbReference>
<evidence type="ECO:0000256" key="13">
    <source>
        <dbReference type="ARBA" id="ARBA00022842"/>
    </source>
</evidence>
<dbReference type="PROSITE" id="PS50011">
    <property type="entry name" value="PROTEIN_KINASE_DOM"/>
    <property type="match status" value="1"/>
</dbReference>
<dbReference type="PANTHER" id="PTHR13954:SF6">
    <property type="entry name" value="NON-SPECIFIC SERINE_THREONINE PROTEIN KINASE"/>
    <property type="match status" value="1"/>
</dbReference>
<evidence type="ECO:0000256" key="5">
    <source>
        <dbReference type="ARBA" id="ARBA00022679"/>
    </source>
</evidence>
<dbReference type="Pfam" id="PF00069">
    <property type="entry name" value="Pkinase"/>
    <property type="match status" value="1"/>
</dbReference>
<feature type="region of interest" description="Disordered" evidence="19">
    <location>
        <begin position="495"/>
        <end position="608"/>
    </location>
</feature>
<dbReference type="InterPro" id="IPR011009">
    <property type="entry name" value="Kinase-like_dom_sf"/>
</dbReference>
<feature type="region of interest" description="Disordered" evidence="19">
    <location>
        <begin position="1181"/>
        <end position="1201"/>
    </location>
</feature>
<dbReference type="CDD" id="cd10422">
    <property type="entry name" value="RNase_Ire1"/>
    <property type="match status" value="1"/>
</dbReference>
<dbReference type="GO" id="GO:0004521">
    <property type="term" value="F:RNA endonuclease activity"/>
    <property type="evidence" value="ECO:0007669"/>
    <property type="project" value="InterPro"/>
</dbReference>
<feature type="compositionally biased region" description="Acidic residues" evidence="19">
    <location>
        <begin position="1768"/>
        <end position="1783"/>
    </location>
</feature>
<dbReference type="InterPro" id="IPR010513">
    <property type="entry name" value="KEN_dom"/>
</dbReference>
<dbReference type="Gene3D" id="2.130.10.10">
    <property type="entry name" value="YVTN repeat-like/Quinoprotein amine dehydrogenase"/>
    <property type="match status" value="1"/>
</dbReference>
<feature type="compositionally biased region" description="Basic and acidic residues" evidence="19">
    <location>
        <begin position="516"/>
        <end position="527"/>
    </location>
</feature>
<dbReference type="InterPro" id="IPR011047">
    <property type="entry name" value="Quinoprotein_ADH-like_sf"/>
</dbReference>
<keyword evidence="11" id="KW-0378">Hydrolase</keyword>
<feature type="region of interest" description="Disordered" evidence="19">
    <location>
        <begin position="1"/>
        <end position="145"/>
    </location>
</feature>
<feature type="region of interest" description="Disordered" evidence="19">
    <location>
        <begin position="395"/>
        <end position="425"/>
    </location>
</feature>
<feature type="compositionally biased region" description="Basic and acidic residues" evidence="19">
    <location>
        <begin position="1"/>
        <end position="10"/>
    </location>
</feature>
<dbReference type="PROSITE" id="PS51392">
    <property type="entry name" value="KEN"/>
    <property type="match status" value="1"/>
</dbReference>
<feature type="region of interest" description="Disordered" evidence="19">
    <location>
        <begin position="335"/>
        <end position="354"/>
    </location>
</feature>
<feature type="compositionally biased region" description="Low complexity" evidence="19">
    <location>
        <begin position="1742"/>
        <end position="1756"/>
    </location>
</feature>
<evidence type="ECO:0000256" key="12">
    <source>
        <dbReference type="ARBA" id="ARBA00022840"/>
    </source>
</evidence>
<reference evidence="23 24" key="1">
    <citation type="submission" date="2019-12" db="EMBL/GenBank/DDBJ databases">
        <authorList>
            <person name="Floudas D."/>
            <person name="Bentzer J."/>
            <person name="Ahren D."/>
            <person name="Johansson T."/>
            <person name="Persson P."/>
            <person name="Tunlid A."/>
        </authorList>
    </citation>
    <scope>NUCLEOTIDE SEQUENCE [LARGE SCALE GENOMIC DNA]</scope>
    <source>
        <strain evidence="23 24">CBS 102.39</strain>
    </source>
</reference>
<dbReference type="FunFam" id="1.20.1440.180:FF:000002">
    <property type="entry name" value="Serine/threonine-protein kinase/endoribonuclease IRE1"/>
    <property type="match status" value="1"/>
</dbReference>
<feature type="compositionally biased region" description="Acidic residues" evidence="19">
    <location>
        <begin position="799"/>
        <end position="830"/>
    </location>
</feature>
<evidence type="ECO:0000256" key="4">
    <source>
        <dbReference type="ARBA" id="ARBA00022527"/>
    </source>
</evidence>
<evidence type="ECO:0000256" key="15">
    <source>
        <dbReference type="ARBA" id="ARBA00023136"/>
    </source>
</evidence>
<dbReference type="EC" id="2.7.11.1" evidence="3"/>
<dbReference type="GO" id="GO:0070059">
    <property type="term" value="P:intrinsic apoptotic signaling pathway in response to endoplasmic reticulum stress"/>
    <property type="evidence" value="ECO:0007669"/>
    <property type="project" value="TreeGrafter"/>
</dbReference>
<name>A0A8H4VKG3_9AGAR</name>
<keyword evidence="10" id="KW-0418">Kinase</keyword>
<dbReference type="InterPro" id="IPR018391">
    <property type="entry name" value="PQQ_b-propeller_rpt"/>
</dbReference>